<feature type="transmembrane region" description="Helical" evidence="2">
    <location>
        <begin position="207"/>
        <end position="228"/>
    </location>
</feature>
<evidence type="ECO:0000259" key="3">
    <source>
        <dbReference type="Pfam" id="PF20152"/>
    </source>
</evidence>
<comment type="caution">
    <text evidence="4">The sequence shown here is derived from an EMBL/GenBank/DDBJ whole genome shotgun (WGS) entry which is preliminary data.</text>
</comment>
<name>A0AAD7NAF6_9AGAR</name>
<dbReference type="InterPro" id="IPR045339">
    <property type="entry name" value="DUF6534"/>
</dbReference>
<feature type="transmembrane region" description="Helical" evidence="2">
    <location>
        <begin position="234"/>
        <end position="253"/>
    </location>
</feature>
<dbReference type="PANTHER" id="PTHR40465">
    <property type="entry name" value="CHROMOSOME 1, WHOLE GENOME SHOTGUN SEQUENCE"/>
    <property type="match status" value="1"/>
</dbReference>
<feature type="transmembrane region" description="Helical" evidence="2">
    <location>
        <begin position="26"/>
        <end position="47"/>
    </location>
</feature>
<evidence type="ECO:0000256" key="2">
    <source>
        <dbReference type="SAM" id="Phobius"/>
    </source>
</evidence>
<feature type="domain" description="DUF6534" evidence="3">
    <location>
        <begin position="171"/>
        <end position="257"/>
    </location>
</feature>
<feature type="region of interest" description="Disordered" evidence="1">
    <location>
        <begin position="279"/>
        <end position="299"/>
    </location>
</feature>
<feature type="transmembrane region" description="Helical" evidence="2">
    <location>
        <begin position="137"/>
        <end position="156"/>
    </location>
</feature>
<dbReference type="Pfam" id="PF20152">
    <property type="entry name" value="DUF6534"/>
    <property type="match status" value="1"/>
</dbReference>
<dbReference type="EMBL" id="JARKIB010000062">
    <property type="protein sequence ID" value="KAJ7751461.1"/>
    <property type="molecule type" value="Genomic_DNA"/>
</dbReference>
<gene>
    <name evidence="4" type="ORF">B0H16DRAFT_1460365</name>
</gene>
<keyword evidence="2" id="KW-0812">Transmembrane</keyword>
<evidence type="ECO:0000313" key="4">
    <source>
        <dbReference type="EMBL" id="KAJ7751461.1"/>
    </source>
</evidence>
<feature type="compositionally biased region" description="Polar residues" evidence="1">
    <location>
        <begin position="281"/>
        <end position="295"/>
    </location>
</feature>
<evidence type="ECO:0000256" key="1">
    <source>
        <dbReference type="SAM" id="MobiDB-lite"/>
    </source>
</evidence>
<reference evidence="4" key="1">
    <citation type="submission" date="2023-03" db="EMBL/GenBank/DDBJ databases">
        <title>Massive genome expansion in bonnet fungi (Mycena s.s.) driven by repeated elements and novel gene families across ecological guilds.</title>
        <authorList>
            <consortium name="Lawrence Berkeley National Laboratory"/>
            <person name="Harder C.B."/>
            <person name="Miyauchi S."/>
            <person name="Viragh M."/>
            <person name="Kuo A."/>
            <person name="Thoen E."/>
            <person name="Andreopoulos B."/>
            <person name="Lu D."/>
            <person name="Skrede I."/>
            <person name="Drula E."/>
            <person name="Henrissat B."/>
            <person name="Morin E."/>
            <person name="Kohler A."/>
            <person name="Barry K."/>
            <person name="LaButti K."/>
            <person name="Morin E."/>
            <person name="Salamov A."/>
            <person name="Lipzen A."/>
            <person name="Mereny Z."/>
            <person name="Hegedus B."/>
            <person name="Baldrian P."/>
            <person name="Stursova M."/>
            <person name="Weitz H."/>
            <person name="Taylor A."/>
            <person name="Grigoriev I.V."/>
            <person name="Nagy L.G."/>
            <person name="Martin F."/>
            <person name="Kauserud H."/>
        </authorList>
    </citation>
    <scope>NUCLEOTIDE SEQUENCE</scope>
    <source>
        <strain evidence="4">CBHHK182m</strain>
    </source>
</reference>
<keyword evidence="5" id="KW-1185">Reference proteome</keyword>
<organism evidence="4 5">
    <name type="scientific">Mycena metata</name>
    <dbReference type="NCBI Taxonomy" id="1033252"/>
    <lineage>
        <taxon>Eukaryota</taxon>
        <taxon>Fungi</taxon>
        <taxon>Dikarya</taxon>
        <taxon>Basidiomycota</taxon>
        <taxon>Agaricomycotina</taxon>
        <taxon>Agaricomycetes</taxon>
        <taxon>Agaricomycetidae</taxon>
        <taxon>Agaricales</taxon>
        <taxon>Marasmiineae</taxon>
        <taxon>Mycenaceae</taxon>
        <taxon>Mycena</taxon>
    </lineage>
</organism>
<dbReference type="Proteomes" id="UP001215598">
    <property type="component" value="Unassembled WGS sequence"/>
</dbReference>
<protein>
    <recommendedName>
        <fullName evidence="3">DUF6534 domain-containing protein</fullName>
    </recommendedName>
</protein>
<dbReference type="PANTHER" id="PTHR40465:SF1">
    <property type="entry name" value="DUF6534 DOMAIN-CONTAINING PROTEIN"/>
    <property type="match status" value="1"/>
</dbReference>
<dbReference type="AlphaFoldDB" id="A0AAD7NAF6"/>
<sequence>MSSPEGLGSVIRDAIQSAKELSAAAFIGYGVSTAAYGISIVQVYLYFRNYPKDSIFLKLTVAALWTLDTLSSIVNSHALYTLYVLNFNNLFADAHIPWLRPTPPPLSSTDGKSGVLSLALVSCAAGLFKYPALPSAAGLYLSVHLFLFPTIVALFEHTSWAMTTTIESAGLVCDITITSSLIYYLRSRKAAGVRSTQDMVASLIMHAMSRGIVTAVCITVLFILDVAFPNHFYWLPFYQLVGKLYVNSILASLNARTSVRGKGQLEVSTRSALRVMEFASGSGSTPHSDSNTANSGADGGKEFQVQLGMDSMHSESNRDVGIKSFPQIPPLRLNSSTINIS</sequence>
<accession>A0AAD7NAF6</accession>
<feature type="transmembrane region" description="Helical" evidence="2">
    <location>
        <begin position="168"/>
        <end position="186"/>
    </location>
</feature>
<keyword evidence="2" id="KW-1133">Transmembrane helix</keyword>
<proteinExistence type="predicted"/>
<evidence type="ECO:0000313" key="5">
    <source>
        <dbReference type="Proteomes" id="UP001215598"/>
    </source>
</evidence>
<keyword evidence="2" id="KW-0472">Membrane</keyword>